<dbReference type="GO" id="GO:0016787">
    <property type="term" value="F:hydrolase activity"/>
    <property type="evidence" value="ECO:0007669"/>
    <property type="project" value="UniProtKB-KW"/>
</dbReference>
<evidence type="ECO:0000256" key="1">
    <source>
        <dbReference type="ARBA" id="ARBA00005446"/>
    </source>
</evidence>
<dbReference type="InterPro" id="IPR001650">
    <property type="entry name" value="Helicase_C-like"/>
</dbReference>
<dbReference type="Pfam" id="PF16124">
    <property type="entry name" value="RecQ_Zn_bind"/>
    <property type="match status" value="1"/>
</dbReference>
<organism evidence="13">
    <name type="scientific">marine sediment metagenome</name>
    <dbReference type="NCBI Taxonomy" id="412755"/>
    <lineage>
        <taxon>unclassified sequences</taxon>
        <taxon>metagenomes</taxon>
        <taxon>ecological metagenomes</taxon>
    </lineage>
</organism>
<evidence type="ECO:0000256" key="2">
    <source>
        <dbReference type="ARBA" id="ARBA00022723"/>
    </source>
</evidence>
<evidence type="ECO:0000256" key="4">
    <source>
        <dbReference type="ARBA" id="ARBA00022801"/>
    </source>
</evidence>
<comment type="similarity">
    <text evidence="1">Belongs to the helicase family. RecQ subfamily.</text>
</comment>
<dbReference type="FunFam" id="3.40.50.300:FF:001389">
    <property type="entry name" value="ATP-dependent DNA helicase RecQ"/>
    <property type="match status" value="1"/>
</dbReference>
<dbReference type="Pfam" id="PF00271">
    <property type="entry name" value="Helicase_C"/>
    <property type="match status" value="1"/>
</dbReference>
<dbReference type="AlphaFoldDB" id="A0A0F9Y8G8"/>
<dbReference type="PROSITE" id="PS51192">
    <property type="entry name" value="HELICASE_ATP_BIND_1"/>
    <property type="match status" value="1"/>
</dbReference>
<evidence type="ECO:0000259" key="12">
    <source>
        <dbReference type="PROSITE" id="PS51194"/>
    </source>
</evidence>
<dbReference type="GO" id="GO:0043138">
    <property type="term" value="F:3'-5' DNA helicase activity"/>
    <property type="evidence" value="ECO:0007669"/>
    <property type="project" value="UniProtKB-EC"/>
</dbReference>
<dbReference type="Gene3D" id="3.40.50.300">
    <property type="entry name" value="P-loop containing nucleotide triphosphate hydrolases"/>
    <property type="match status" value="2"/>
</dbReference>
<feature type="domain" description="Helicase C-terminal" evidence="12">
    <location>
        <begin position="218"/>
        <end position="364"/>
    </location>
</feature>
<sequence length="631" mass="72131">MNNTPKEILSKYWGFDSFRGSQEEIINAISNGQDVLGLLPTGGGKSICFQVPALIKDGICIVISPLVALIENQVDNLQKLGIKAIGLKGGLKFNEVDKLLDNCIYGNYKFLYLSPERLQQELVQERIKAMNVSMLVIDEAHCISQWGHDFRPAYLSCAILRELHPTPPVVALTATATKRVSDDIITSLDLNYPLIVKDSFFRKNIGFAVLLTEDKNGHLKKYCQQLKHSAIVYVRSRRKAEELSRFLVKNNVKATFYHGGVDQKMKTERLNLWLEDKVKVMVATNAFGMGIDKPDVELVVHYQIPDSLENYFQEAGRAGRNGALAKAILLTNTTDKVLVKKQFIEILPDVAYVKLIYRKLNTFFQIGYGEFTEEKFHLNFNEFCSIYKLNTFLTYNALQLLDRNSVISLSENFSKKITIKFISDKDSLYRYIDQNSKLADFIKVVLRTYGGLFEFDTQINTYMLSKKTLLPESLIHHNFEQLAKDEIIEYTSVSSDLELLFLVPRDDDRTINMFAKSIDEQNQLKVEKVTKMLSYIENNTTCRSIQLLHYFGEIQEKECGICDECVNQKLGNTDIVHTKIKILQILKGKKVSSRELQAHLNTSQEIVITALQELLEENYITLNAINEYQLL</sequence>
<dbReference type="InterPro" id="IPR004589">
    <property type="entry name" value="DNA_helicase_ATP-dep_RecQ"/>
</dbReference>
<dbReference type="Gene3D" id="1.10.10.10">
    <property type="entry name" value="Winged helix-like DNA-binding domain superfamily/Winged helix DNA-binding domain"/>
    <property type="match status" value="1"/>
</dbReference>
<keyword evidence="6" id="KW-0067">ATP-binding</keyword>
<dbReference type="InterPro" id="IPR036388">
    <property type="entry name" value="WH-like_DNA-bd_sf"/>
</dbReference>
<dbReference type="PROSITE" id="PS00690">
    <property type="entry name" value="DEAH_ATP_HELICASE"/>
    <property type="match status" value="1"/>
</dbReference>
<keyword evidence="8" id="KW-0413">Isomerase</keyword>
<dbReference type="SUPFAM" id="SSF52540">
    <property type="entry name" value="P-loop containing nucleoside triphosphate hydrolases"/>
    <property type="match status" value="1"/>
</dbReference>
<dbReference type="NCBIfam" id="TIGR00614">
    <property type="entry name" value="recQ_fam"/>
    <property type="match status" value="1"/>
</dbReference>
<dbReference type="GO" id="GO:0003677">
    <property type="term" value="F:DNA binding"/>
    <property type="evidence" value="ECO:0007669"/>
    <property type="project" value="UniProtKB-KW"/>
</dbReference>
<evidence type="ECO:0000313" key="13">
    <source>
        <dbReference type="EMBL" id="KKO00929.1"/>
    </source>
</evidence>
<gene>
    <name evidence="13" type="ORF">LCGC14_0123360</name>
</gene>
<name>A0A0F9Y8G8_9ZZZZ</name>
<dbReference type="GO" id="GO:0005524">
    <property type="term" value="F:ATP binding"/>
    <property type="evidence" value="ECO:0007669"/>
    <property type="project" value="UniProtKB-KW"/>
</dbReference>
<feature type="domain" description="Helicase ATP-binding" evidence="11">
    <location>
        <begin position="26"/>
        <end position="194"/>
    </location>
</feature>
<evidence type="ECO:0000256" key="10">
    <source>
        <dbReference type="ARBA" id="ARBA00034808"/>
    </source>
</evidence>
<dbReference type="GO" id="GO:0006310">
    <property type="term" value="P:DNA recombination"/>
    <property type="evidence" value="ECO:0007669"/>
    <property type="project" value="InterPro"/>
</dbReference>
<dbReference type="InterPro" id="IPR014001">
    <property type="entry name" value="Helicase_ATP-bd"/>
</dbReference>
<dbReference type="SMART" id="SM00490">
    <property type="entry name" value="HELICc"/>
    <property type="match status" value="1"/>
</dbReference>
<dbReference type="Pfam" id="PF00270">
    <property type="entry name" value="DEAD"/>
    <property type="match status" value="1"/>
</dbReference>
<dbReference type="EC" id="5.6.2.4" evidence="10"/>
<dbReference type="GO" id="GO:0043590">
    <property type="term" value="C:bacterial nucleoid"/>
    <property type="evidence" value="ECO:0007669"/>
    <property type="project" value="TreeGrafter"/>
</dbReference>
<comment type="caution">
    <text evidence="13">The sequence shown here is derived from an EMBL/GenBank/DDBJ whole genome shotgun (WGS) entry which is preliminary data.</text>
</comment>
<evidence type="ECO:0000256" key="5">
    <source>
        <dbReference type="ARBA" id="ARBA00022806"/>
    </source>
</evidence>
<keyword evidence="4" id="KW-0378">Hydrolase</keyword>
<dbReference type="InterPro" id="IPR002464">
    <property type="entry name" value="DNA/RNA_helicase_DEAH_CS"/>
</dbReference>
<evidence type="ECO:0000256" key="7">
    <source>
        <dbReference type="ARBA" id="ARBA00023125"/>
    </source>
</evidence>
<proteinExistence type="inferred from homology"/>
<protein>
    <recommendedName>
        <fullName evidence="10">DNA 3'-5' helicase</fullName>
        <ecNumber evidence="10">5.6.2.4</ecNumber>
    </recommendedName>
</protein>
<dbReference type="PANTHER" id="PTHR13710:SF105">
    <property type="entry name" value="ATP-DEPENDENT DNA HELICASE Q1"/>
    <property type="match status" value="1"/>
</dbReference>
<reference evidence="13" key="1">
    <citation type="journal article" date="2015" name="Nature">
        <title>Complex archaea that bridge the gap between prokaryotes and eukaryotes.</title>
        <authorList>
            <person name="Spang A."/>
            <person name="Saw J.H."/>
            <person name="Jorgensen S.L."/>
            <person name="Zaremba-Niedzwiedzka K."/>
            <person name="Martijn J."/>
            <person name="Lind A.E."/>
            <person name="van Eijk R."/>
            <person name="Schleper C."/>
            <person name="Guy L."/>
            <person name="Ettema T.J."/>
        </authorList>
    </citation>
    <scope>NUCLEOTIDE SEQUENCE</scope>
</reference>
<dbReference type="PROSITE" id="PS51194">
    <property type="entry name" value="HELICASE_CTER"/>
    <property type="match status" value="1"/>
</dbReference>
<dbReference type="GO" id="GO:0005737">
    <property type="term" value="C:cytoplasm"/>
    <property type="evidence" value="ECO:0007669"/>
    <property type="project" value="TreeGrafter"/>
</dbReference>
<evidence type="ECO:0000256" key="9">
    <source>
        <dbReference type="ARBA" id="ARBA00034617"/>
    </source>
</evidence>
<dbReference type="SMART" id="SM00487">
    <property type="entry name" value="DEXDc"/>
    <property type="match status" value="1"/>
</dbReference>
<dbReference type="GO" id="GO:0009378">
    <property type="term" value="F:four-way junction helicase activity"/>
    <property type="evidence" value="ECO:0007669"/>
    <property type="project" value="TreeGrafter"/>
</dbReference>
<keyword evidence="7" id="KW-0238">DNA-binding</keyword>
<comment type="catalytic activity">
    <reaction evidence="9">
        <text>Couples ATP hydrolysis with the unwinding of duplex DNA by translocating in the 3'-5' direction.</text>
        <dbReference type="EC" id="5.6.2.4"/>
    </reaction>
</comment>
<dbReference type="EMBL" id="LAZR01000038">
    <property type="protein sequence ID" value="KKO00929.1"/>
    <property type="molecule type" value="Genomic_DNA"/>
</dbReference>
<dbReference type="GO" id="GO:0006281">
    <property type="term" value="P:DNA repair"/>
    <property type="evidence" value="ECO:0007669"/>
    <property type="project" value="TreeGrafter"/>
</dbReference>
<dbReference type="GO" id="GO:0030894">
    <property type="term" value="C:replisome"/>
    <property type="evidence" value="ECO:0007669"/>
    <property type="project" value="TreeGrafter"/>
</dbReference>
<keyword evidence="2" id="KW-0479">Metal-binding</keyword>
<dbReference type="GO" id="GO:0046872">
    <property type="term" value="F:metal ion binding"/>
    <property type="evidence" value="ECO:0007669"/>
    <property type="project" value="UniProtKB-KW"/>
</dbReference>
<keyword evidence="3" id="KW-0547">Nucleotide-binding</keyword>
<keyword evidence="5" id="KW-0347">Helicase</keyword>
<accession>A0A0F9Y8G8</accession>
<dbReference type="InterPro" id="IPR011545">
    <property type="entry name" value="DEAD/DEAH_box_helicase_dom"/>
</dbReference>
<dbReference type="CDD" id="cd17920">
    <property type="entry name" value="DEXHc_RecQ"/>
    <property type="match status" value="1"/>
</dbReference>
<evidence type="ECO:0000256" key="6">
    <source>
        <dbReference type="ARBA" id="ARBA00022840"/>
    </source>
</evidence>
<dbReference type="InterPro" id="IPR032284">
    <property type="entry name" value="RecQ_Zn-bd"/>
</dbReference>
<evidence type="ECO:0000259" key="11">
    <source>
        <dbReference type="PROSITE" id="PS51192"/>
    </source>
</evidence>
<dbReference type="PANTHER" id="PTHR13710">
    <property type="entry name" value="DNA HELICASE RECQ FAMILY MEMBER"/>
    <property type="match status" value="1"/>
</dbReference>
<dbReference type="InterPro" id="IPR027417">
    <property type="entry name" value="P-loop_NTPase"/>
</dbReference>
<evidence type="ECO:0000256" key="3">
    <source>
        <dbReference type="ARBA" id="ARBA00022741"/>
    </source>
</evidence>
<evidence type="ECO:0000256" key="8">
    <source>
        <dbReference type="ARBA" id="ARBA00023235"/>
    </source>
</evidence>